<dbReference type="Pfam" id="PF02687">
    <property type="entry name" value="FtsX"/>
    <property type="match status" value="2"/>
</dbReference>
<evidence type="ECO:0000313" key="8">
    <source>
        <dbReference type="EMBL" id="RVT82468.1"/>
    </source>
</evidence>
<dbReference type="PANTHER" id="PTHR30287:SF1">
    <property type="entry name" value="INNER MEMBRANE PROTEIN"/>
    <property type="match status" value="1"/>
</dbReference>
<evidence type="ECO:0000256" key="4">
    <source>
        <dbReference type="ARBA" id="ARBA00022989"/>
    </source>
</evidence>
<name>A0A3S2XM99_9BURK</name>
<feature type="transmembrane region" description="Helical" evidence="6">
    <location>
        <begin position="759"/>
        <end position="782"/>
    </location>
</feature>
<dbReference type="GO" id="GO:0005886">
    <property type="term" value="C:plasma membrane"/>
    <property type="evidence" value="ECO:0007669"/>
    <property type="project" value="UniProtKB-SubCell"/>
</dbReference>
<accession>A0A3S2XM99</accession>
<evidence type="ECO:0000256" key="2">
    <source>
        <dbReference type="ARBA" id="ARBA00022475"/>
    </source>
</evidence>
<keyword evidence="2" id="KW-1003">Cell membrane</keyword>
<keyword evidence="4 6" id="KW-1133">Transmembrane helix</keyword>
<feature type="transmembrane region" description="Helical" evidence="6">
    <location>
        <begin position="24"/>
        <end position="44"/>
    </location>
</feature>
<protein>
    <submittedName>
        <fullName evidence="8">FtsX-like permease family protein</fullName>
    </submittedName>
</protein>
<sequence>MNAAPSLVSLVWQRLWRDARAGDLRLLIVGVALAVAAVTAVAFLGDRLERGLQRDAAALIGGDLVLLTDKAPAPALQQRVQQSGLRASWSVNFPSMVRADDAQGGANRLAALKAVDGAYPLRGQVRLADGQLAAAPAPGTVWVDAPVLDALGLQVGDPLWLGEARLRIAAVIDNEPDRGAGFLAFAPRVMLAQADLATTQLIQPASRATYRVAVAAGSGQGPALRALAAEWKADIEAGRLRGARVETLEGGRPELSQTLERGQRFLSLVALLAALLSAVAVALAARDFAQRHLDECALLRVLGLTRARVAAAYALEFLLVGLGATLLGLLGGLAVQALLLQLLQGLVAGDLPPPGWLPVGLGLGLGLCLLVAFGLPPVLRLAQVPPLRVLRRDLGESSRGAWGVALLGLAGFAGLLMLVAGDAKLGGITLAGFAVAAGVLSLIAWAALQVLRRGVGRGAPVWLRLSVQQLGSRPGAAVAQVAALGMGLLALAILVMVRTDLLDSWRAATPERGPDRFVINLLPDQGEPFKAQLAAAGVQPLDWHPMFRGRLVTINDEAVAGKKFATERAQRLTDREFNLSHAGEMPGHNQTVGGAWRGEGLSVEQGLAQELGLKLGDRLGFDVAGQVMTAEVTHLRKVDWSSMRVNFFVIFQQAELAVPSTWIATYRAPADRGLDRRLSAAFPNLTLVDVSAQIAQVQKVLGQVADAVQLLFGFTLAAGVVVLVSSVSASREARQRETALMRAMGAQQALLARMQRAELLGVGALAGFLAGALSLGVGALLARQVFDFAWQPQPWVPLGSVLGGALLAWGAGWWSLRGVLRRPVVQTLRQASAE</sequence>
<keyword evidence="9" id="KW-1185">Reference proteome</keyword>
<dbReference type="RefSeq" id="WP_127684276.1">
    <property type="nucleotide sequence ID" value="NZ_SACM01000006.1"/>
</dbReference>
<feature type="transmembrane region" description="Helical" evidence="6">
    <location>
        <begin position="400"/>
        <end position="419"/>
    </location>
</feature>
<gene>
    <name evidence="8" type="ORF">EOD73_17195</name>
</gene>
<organism evidence="8 9">
    <name type="scientific">Inhella crocodyli</name>
    <dbReference type="NCBI Taxonomy" id="2499851"/>
    <lineage>
        <taxon>Bacteria</taxon>
        <taxon>Pseudomonadati</taxon>
        <taxon>Pseudomonadota</taxon>
        <taxon>Betaproteobacteria</taxon>
        <taxon>Burkholderiales</taxon>
        <taxon>Sphaerotilaceae</taxon>
        <taxon>Inhella</taxon>
    </lineage>
</organism>
<reference evidence="8 9" key="1">
    <citation type="submission" date="2019-01" db="EMBL/GenBank/DDBJ databases">
        <authorList>
            <person name="Chen W.-M."/>
        </authorList>
    </citation>
    <scope>NUCLEOTIDE SEQUENCE [LARGE SCALE GENOMIC DNA]</scope>
    <source>
        <strain evidence="8 9">CCP-18</strain>
    </source>
</reference>
<dbReference type="PANTHER" id="PTHR30287">
    <property type="entry name" value="MEMBRANE COMPONENT OF PREDICTED ABC SUPERFAMILY METABOLITE UPTAKE TRANSPORTER"/>
    <property type="match status" value="1"/>
</dbReference>
<dbReference type="InterPro" id="IPR003838">
    <property type="entry name" value="ABC3_permease_C"/>
</dbReference>
<evidence type="ECO:0000256" key="5">
    <source>
        <dbReference type="ARBA" id="ARBA00023136"/>
    </source>
</evidence>
<evidence type="ECO:0000256" key="1">
    <source>
        <dbReference type="ARBA" id="ARBA00004651"/>
    </source>
</evidence>
<evidence type="ECO:0000256" key="3">
    <source>
        <dbReference type="ARBA" id="ARBA00022692"/>
    </source>
</evidence>
<keyword evidence="3 6" id="KW-0812">Transmembrane</keyword>
<comment type="subcellular location">
    <subcellularLocation>
        <location evidence="1">Cell membrane</location>
        <topology evidence="1">Multi-pass membrane protein</topology>
    </subcellularLocation>
</comment>
<feature type="transmembrane region" description="Helical" evidence="6">
    <location>
        <begin position="707"/>
        <end position="727"/>
    </location>
</feature>
<dbReference type="OrthoDB" id="5292592at2"/>
<keyword evidence="5 6" id="KW-0472">Membrane</keyword>
<feature type="transmembrane region" description="Helical" evidence="6">
    <location>
        <begin position="265"/>
        <end position="285"/>
    </location>
</feature>
<dbReference type="InterPro" id="IPR038766">
    <property type="entry name" value="Membrane_comp_ABC_pdt"/>
</dbReference>
<feature type="transmembrane region" description="Helical" evidence="6">
    <location>
        <begin position="425"/>
        <end position="448"/>
    </location>
</feature>
<evidence type="ECO:0000313" key="9">
    <source>
        <dbReference type="Proteomes" id="UP000288587"/>
    </source>
</evidence>
<feature type="transmembrane region" description="Helical" evidence="6">
    <location>
        <begin position="322"/>
        <end position="343"/>
    </location>
</feature>
<dbReference type="Proteomes" id="UP000288587">
    <property type="component" value="Unassembled WGS sequence"/>
</dbReference>
<comment type="caution">
    <text evidence="8">The sequence shown here is derived from an EMBL/GenBank/DDBJ whole genome shotgun (WGS) entry which is preliminary data.</text>
</comment>
<feature type="domain" description="ABC3 transporter permease C-terminal" evidence="7">
    <location>
        <begin position="268"/>
        <end position="386"/>
    </location>
</feature>
<evidence type="ECO:0000256" key="6">
    <source>
        <dbReference type="SAM" id="Phobius"/>
    </source>
</evidence>
<evidence type="ECO:0000259" key="7">
    <source>
        <dbReference type="Pfam" id="PF02687"/>
    </source>
</evidence>
<feature type="domain" description="ABC3 transporter permease C-terminal" evidence="7">
    <location>
        <begin position="711"/>
        <end position="823"/>
    </location>
</feature>
<feature type="transmembrane region" description="Helical" evidence="6">
    <location>
        <begin position="355"/>
        <end position="379"/>
    </location>
</feature>
<proteinExistence type="predicted"/>
<dbReference type="EMBL" id="SACM01000006">
    <property type="protein sequence ID" value="RVT82468.1"/>
    <property type="molecule type" value="Genomic_DNA"/>
</dbReference>
<dbReference type="AlphaFoldDB" id="A0A3S2XM99"/>
<feature type="transmembrane region" description="Helical" evidence="6">
    <location>
        <begin position="794"/>
        <end position="816"/>
    </location>
</feature>
<feature type="transmembrane region" description="Helical" evidence="6">
    <location>
        <begin position="476"/>
        <end position="497"/>
    </location>
</feature>